<evidence type="ECO:0000313" key="4">
    <source>
        <dbReference type="Proteomes" id="UP001365846"/>
    </source>
</evidence>
<dbReference type="PANTHER" id="PTHR43056:SF10">
    <property type="entry name" value="COCE_NOND FAMILY, PUTATIVE (AFU_ORTHOLOGUE AFUA_7G00600)-RELATED"/>
    <property type="match status" value="1"/>
</dbReference>
<accession>A0ABU8VRE9</accession>
<dbReference type="Pfam" id="PF02129">
    <property type="entry name" value="Peptidase_S15"/>
    <property type="match status" value="1"/>
</dbReference>
<feature type="domain" description="Xaa-Pro dipeptidyl-peptidase C-terminal" evidence="2">
    <location>
        <begin position="309"/>
        <end position="562"/>
    </location>
</feature>
<keyword evidence="4" id="KW-1185">Reference proteome</keyword>
<name>A0ABU8VRE9_9BURK</name>
<organism evidence="3 4">
    <name type="scientific">Variovorax ureilyticus</name>
    <dbReference type="NCBI Taxonomy" id="1836198"/>
    <lineage>
        <taxon>Bacteria</taxon>
        <taxon>Pseudomonadati</taxon>
        <taxon>Pseudomonadota</taxon>
        <taxon>Betaproteobacteria</taxon>
        <taxon>Burkholderiales</taxon>
        <taxon>Comamonadaceae</taxon>
        <taxon>Variovorax</taxon>
    </lineage>
</organism>
<dbReference type="EMBL" id="JBBKZU010000039">
    <property type="protein sequence ID" value="MEJ8816247.1"/>
    <property type="molecule type" value="Genomic_DNA"/>
</dbReference>
<evidence type="ECO:0000256" key="1">
    <source>
        <dbReference type="ARBA" id="ARBA00022801"/>
    </source>
</evidence>
<dbReference type="Proteomes" id="UP001365846">
    <property type="component" value="Unassembled WGS sequence"/>
</dbReference>
<dbReference type="PANTHER" id="PTHR43056">
    <property type="entry name" value="PEPTIDASE S9 PROLYL OLIGOPEPTIDASE"/>
    <property type="match status" value="1"/>
</dbReference>
<evidence type="ECO:0000313" key="3">
    <source>
        <dbReference type="EMBL" id="MEJ8816247.1"/>
    </source>
</evidence>
<dbReference type="NCBIfam" id="TIGR00976">
    <property type="entry name" value="CocE_NonD"/>
    <property type="match status" value="1"/>
</dbReference>
<dbReference type="Pfam" id="PF08530">
    <property type="entry name" value="PepX_C"/>
    <property type="match status" value="1"/>
</dbReference>
<gene>
    <name evidence="3" type="ORF">WKW77_34745</name>
</gene>
<evidence type="ECO:0000259" key="2">
    <source>
        <dbReference type="SMART" id="SM00939"/>
    </source>
</evidence>
<dbReference type="InterPro" id="IPR008979">
    <property type="entry name" value="Galactose-bd-like_sf"/>
</dbReference>
<dbReference type="InterPro" id="IPR005674">
    <property type="entry name" value="CocE/Ser_esterase"/>
</dbReference>
<dbReference type="Gene3D" id="1.10.3020.20">
    <property type="match status" value="1"/>
</dbReference>
<comment type="caution">
    <text evidence="3">The sequence shown here is derived from an EMBL/GenBank/DDBJ whole genome shotgun (WGS) entry which is preliminary data.</text>
</comment>
<keyword evidence="1 3" id="KW-0378">Hydrolase</keyword>
<reference evidence="3 4" key="1">
    <citation type="submission" date="2024-03" db="EMBL/GenBank/DDBJ databases">
        <title>Novel species of the genus Variovorax.</title>
        <authorList>
            <person name="Liu Q."/>
            <person name="Xin Y.-H."/>
        </authorList>
    </citation>
    <scope>NUCLEOTIDE SEQUENCE [LARGE SCALE GENOMIC DNA]</scope>
    <source>
        <strain evidence="3 4">KACC 18899</strain>
    </source>
</reference>
<dbReference type="InterPro" id="IPR050585">
    <property type="entry name" value="Xaa-Pro_dipeptidyl-ppase/CocE"/>
</dbReference>
<dbReference type="SUPFAM" id="SSF49785">
    <property type="entry name" value="Galactose-binding domain-like"/>
    <property type="match status" value="1"/>
</dbReference>
<dbReference type="InterPro" id="IPR029058">
    <property type="entry name" value="AB_hydrolase_fold"/>
</dbReference>
<protein>
    <submittedName>
        <fullName evidence="3">CocE/NonD family hydrolase</fullName>
    </submittedName>
</protein>
<dbReference type="SUPFAM" id="SSF53474">
    <property type="entry name" value="alpha/beta-Hydrolases"/>
    <property type="match status" value="1"/>
</dbReference>
<dbReference type="RefSeq" id="WP_340361437.1">
    <property type="nucleotide sequence ID" value="NZ_JBBKZU010000039.1"/>
</dbReference>
<dbReference type="InterPro" id="IPR000383">
    <property type="entry name" value="Xaa-Pro-like_dom"/>
</dbReference>
<sequence length="570" mass="64109">MKIDWDVEIAVSDGSVVRADIFRPDGDGPFPVLMSHGPYAKGLHFREGFPMQWKGLTSDFPEVLRGSSGRYANWETVDPERWVPFGYVCVRVDSRGAGRSPGVLDCWSLREIDDFCECIEWAANQPWSNGKIGLAGVSYYASTQWQVAARRPKHLAAICPFEGYTDMYRDACRHGGILNTFLMKWYPNQIANVQNGLGSRARVNPNTGVSIAGPDDLSDEELLANRVDIPAKLLEAELITDSYYKERTPDLAAIEVPVLSCGNWGGHGVHLRGNVQGWLGAGSKQKWMEFHGREHWTEFYTDYGVALQKRFFDHFLKGENNGWDKEAPIRMLVRHVDRFVQRTEQEWPLARTLWTRSYLDAASFRLTSEPSRVEGQARFDGLDGKASFSTAPFEQETEVTGPVAATLYVSTTAKDADLFLTVRAYDTAGKEHLIVAASEFNAPLAQGWLRASHRKLDPVRSKPWQPVLVHDELQYLEPGEIYELQVEIWPMSFVFPKGWRLVLTVGSSDFQHDLPGPWPEIYGKPLRGSSVLLHDHPEDRTPERFGGEITIHTGGAHPSFLLLPVVPAKP</sequence>
<proteinExistence type="predicted"/>
<dbReference type="InterPro" id="IPR013736">
    <property type="entry name" value="Xaa-Pro_dipept_C"/>
</dbReference>
<dbReference type="GO" id="GO:0016787">
    <property type="term" value="F:hydrolase activity"/>
    <property type="evidence" value="ECO:0007669"/>
    <property type="project" value="UniProtKB-KW"/>
</dbReference>
<dbReference type="SMART" id="SM00939">
    <property type="entry name" value="PepX_C"/>
    <property type="match status" value="1"/>
</dbReference>
<dbReference type="Gene3D" id="2.60.120.260">
    <property type="entry name" value="Galactose-binding domain-like"/>
    <property type="match status" value="1"/>
</dbReference>
<dbReference type="Gene3D" id="3.40.50.1820">
    <property type="entry name" value="alpha/beta hydrolase"/>
    <property type="match status" value="1"/>
</dbReference>